<evidence type="ECO:0000313" key="2">
    <source>
        <dbReference type="EMBL" id="EDR11564.1"/>
    </source>
</evidence>
<evidence type="ECO:0000256" key="1">
    <source>
        <dbReference type="SAM" id="MobiDB-lite"/>
    </source>
</evidence>
<organism evidence="3">
    <name type="scientific">Laccaria bicolor (strain S238N-H82 / ATCC MYA-4686)</name>
    <name type="common">Bicoloured deceiver</name>
    <name type="synonym">Laccaria laccata var. bicolor</name>
    <dbReference type="NCBI Taxonomy" id="486041"/>
    <lineage>
        <taxon>Eukaryota</taxon>
        <taxon>Fungi</taxon>
        <taxon>Dikarya</taxon>
        <taxon>Basidiomycota</taxon>
        <taxon>Agaricomycotina</taxon>
        <taxon>Agaricomycetes</taxon>
        <taxon>Agaricomycetidae</taxon>
        <taxon>Agaricales</taxon>
        <taxon>Agaricineae</taxon>
        <taxon>Hydnangiaceae</taxon>
        <taxon>Laccaria</taxon>
    </lineage>
</organism>
<name>B0D135_LACBS</name>
<dbReference type="HOGENOM" id="CLU_496586_0_0_1"/>
<sequence length="549" mass="61617">MAVHYFTLVGEERALANNHLREGMGLSNTFVSPDRTVHKKFTRQARELIKTPQTRGWTAFRDLTTQAIHAELADSESGAQGRLFDRFVQCVTLRVVLVGIMGVHTAVDSLDSESIVVVVEGITKLWSLSKNPGPSSRKLQVELKYHMRRLVPDEDTFPNPLDFVVPAWETLWRVVATAIAYTHDNPRLKELFLEMYVDPKEEVFRAEGMDGPPSRHISRMQPRLSWVPGVLLNAMEHLWPGTQFQRGYADVEEIQRSSVWGDDAHVFDPARHSTGRLWEGQAEVMSFLFGYVRRSLTFLRVESTLWYRDRKLVLERAGGGGGLKVHLVGGAYQVLKSSLVPIWTAHSIADGYETTEKQSESLKILPTAPYAVLRLAYSGFEALGSVDITRRPFESVEVNNSSGTRGTTLPRFIEGIFNRLAMLEGSVAEGRLFSVGVDQNGDELFSLSEFIHQHNELVLNSSAKRHGDWSRSNIFYVDQEVRMSYPVPPPAYGPTGQKNFYSGENDSRDPLLTGSSRNAASGGAIYDQPAHDDLPDDFKVHTPSFLHPF</sequence>
<feature type="region of interest" description="Disordered" evidence="1">
    <location>
        <begin position="488"/>
        <end position="532"/>
    </location>
</feature>
<keyword evidence="3" id="KW-1185">Reference proteome</keyword>
<proteinExistence type="predicted"/>
<dbReference type="AlphaFoldDB" id="B0D135"/>
<accession>B0D135</accession>
<dbReference type="KEGG" id="lbc:LACBIDRAFT_293156"/>
<evidence type="ECO:0000313" key="3">
    <source>
        <dbReference type="Proteomes" id="UP000001194"/>
    </source>
</evidence>
<dbReference type="EMBL" id="DS547095">
    <property type="protein sequence ID" value="EDR11564.1"/>
    <property type="molecule type" value="Genomic_DNA"/>
</dbReference>
<dbReference type="Proteomes" id="UP000001194">
    <property type="component" value="Unassembled WGS sequence"/>
</dbReference>
<reference evidence="2 3" key="1">
    <citation type="journal article" date="2008" name="Nature">
        <title>The genome of Laccaria bicolor provides insights into mycorrhizal symbiosis.</title>
        <authorList>
            <person name="Martin F."/>
            <person name="Aerts A."/>
            <person name="Ahren D."/>
            <person name="Brun A."/>
            <person name="Danchin E.G.J."/>
            <person name="Duchaussoy F."/>
            <person name="Gibon J."/>
            <person name="Kohler A."/>
            <person name="Lindquist E."/>
            <person name="Pereda V."/>
            <person name="Salamov A."/>
            <person name="Shapiro H.J."/>
            <person name="Wuyts J."/>
            <person name="Blaudez D."/>
            <person name="Buee M."/>
            <person name="Brokstein P."/>
            <person name="Canbaeck B."/>
            <person name="Cohen D."/>
            <person name="Courty P.E."/>
            <person name="Coutinho P.M."/>
            <person name="Delaruelle C."/>
            <person name="Detter J.C."/>
            <person name="Deveau A."/>
            <person name="DiFazio S."/>
            <person name="Duplessis S."/>
            <person name="Fraissinet-Tachet L."/>
            <person name="Lucic E."/>
            <person name="Frey-Klett P."/>
            <person name="Fourrey C."/>
            <person name="Feussner I."/>
            <person name="Gay G."/>
            <person name="Grimwood J."/>
            <person name="Hoegger P.J."/>
            <person name="Jain P."/>
            <person name="Kilaru S."/>
            <person name="Labbe J."/>
            <person name="Lin Y.C."/>
            <person name="Legue V."/>
            <person name="Le Tacon F."/>
            <person name="Marmeisse R."/>
            <person name="Melayah D."/>
            <person name="Montanini B."/>
            <person name="Muratet M."/>
            <person name="Nehls U."/>
            <person name="Niculita-Hirzel H."/>
            <person name="Oudot-Le Secq M.P."/>
            <person name="Peter M."/>
            <person name="Quesneville H."/>
            <person name="Rajashekar B."/>
            <person name="Reich M."/>
            <person name="Rouhier N."/>
            <person name="Schmutz J."/>
            <person name="Yin T."/>
            <person name="Chalot M."/>
            <person name="Henrissat B."/>
            <person name="Kuees U."/>
            <person name="Lucas S."/>
            <person name="Van de Peer Y."/>
            <person name="Podila G.K."/>
            <person name="Polle A."/>
            <person name="Pukkila P.J."/>
            <person name="Richardson P.M."/>
            <person name="Rouze P."/>
            <person name="Sanders I.R."/>
            <person name="Stajich J.E."/>
            <person name="Tunlid A."/>
            <person name="Tuskan G."/>
            <person name="Grigoriev I.V."/>
        </authorList>
    </citation>
    <scope>NUCLEOTIDE SEQUENCE [LARGE SCALE GENOMIC DNA]</scope>
    <source>
        <strain evidence="3">S238N-H82 / ATCC MYA-4686</strain>
    </source>
</reference>
<protein>
    <submittedName>
        <fullName evidence="2">Predicted protein</fullName>
    </submittedName>
</protein>
<gene>
    <name evidence="2" type="ORF">LACBIDRAFT_293156</name>
</gene>
<dbReference type="RefSeq" id="XP_001877461.1">
    <property type="nucleotide sequence ID" value="XM_001877426.1"/>
</dbReference>
<dbReference type="OrthoDB" id="10029320at2759"/>
<feature type="non-terminal residue" evidence="2">
    <location>
        <position position="549"/>
    </location>
</feature>
<dbReference type="GeneID" id="6072981"/>
<dbReference type="InParanoid" id="B0D135"/>